<evidence type="ECO:0000256" key="6">
    <source>
        <dbReference type="HAMAP-Rule" id="MF_00031"/>
    </source>
</evidence>
<dbReference type="SUPFAM" id="SSF46929">
    <property type="entry name" value="DNA helicase RuvA subunit, C-terminal domain"/>
    <property type="match status" value="1"/>
</dbReference>
<organism evidence="8 9">
    <name type="scientific">Candidatus Woesebacteria bacterium GW2011_GWA1_39_8</name>
    <dbReference type="NCBI Taxonomy" id="1618552"/>
    <lineage>
        <taxon>Bacteria</taxon>
        <taxon>Candidatus Woeseibacteriota</taxon>
    </lineage>
</organism>
<keyword evidence="2 6" id="KW-0227">DNA damage</keyword>
<dbReference type="GO" id="GO:0005737">
    <property type="term" value="C:cytoplasm"/>
    <property type="evidence" value="ECO:0007669"/>
    <property type="project" value="UniProtKB-SubCell"/>
</dbReference>
<evidence type="ECO:0000256" key="5">
    <source>
        <dbReference type="ARBA" id="ARBA00023204"/>
    </source>
</evidence>
<dbReference type="HAMAP" id="MF_00031">
    <property type="entry name" value="DNA_HJ_migration_RuvA"/>
    <property type="match status" value="1"/>
</dbReference>
<keyword evidence="5 6" id="KW-0234">DNA repair</keyword>
<keyword evidence="8" id="KW-0347">Helicase</keyword>
<dbReference type="AlphaFoldDB" id="A0A0G0SSZ9"/>
<comment type="domain">
    <text evidence="6">Has three domains with a flexible linker between the domains II and III and assumes an 'L' shape. Domain III is highly mobile and contacts RuvB.</text>
</comment>
<dbReference type="Pfam" id="PF01330">
    <property type="entry name" value="RuvA_N"/>
    <property type="match status" value="1"/>
</dbReference>
<dbReference type="Gene3D" id="1.10.8.10">
    <property type="entry name" value="DNA helicase RuvA subunit, C-terminal domain"/>
    <property type="match status" value="1"/>
</dbReference>
<dbReference type="InterPro" id="IPR011114">
    <property type="entry name" value="RuvA_C"/>
</dbReference>
<dbReference type="InterPro" id="IPR013849">
    <property type="entry name" value="DNA_helicase_Holl-junc_RuvA_I"/>
</dbReference>
<dbReference type="InterPro" id="IPR010994">
    <property type="entry name" value="RuvA_2-like"/>
</dbReference>
<dbReference type="InterPro" id="IPR003583">
    <property type="entry name" value="Hlx-hairpin-Hlx_DNA-bd_motif"/>
</dbReference>
<dbReference type="SUPFAM" id="SSF47781">
    <property type="entry name" value="RuvA domain 2-like"/>
    <property type="match status" value="1"/>
</dbReference>
<gene>
    <name evidence="6" type="primary">ruvA</name>
    <name evidence="8" type="ORF">UT61_C0044G0005</name>
</gene>
<dbReference type="GO" id="GO:0009379">
    <property type="term" value="C:Holliday junction helicase complex"/>
    <property type="evidence" value="ECO:0007669"/>
    <property type="project" value="InterPro"/>
</dbReference>
<evidence type="ECO:0000256" key="1">
    <source>
        <dbReference type="ARBA" id="ARBA00022490"/>
    </source>
</evidence>
<dbReference type="NCBIfam" id="TIGR00084">
    <property type="entry name" value="ruvA"/>
    <property type="match status" value="1"/>
</dbReference>
<dbReference type="Gene3D" id="1.10.150.20">
    <property type="entry name" value="5' to 3' exonuclease, C-terminal subdomain"/>
    <property type="match status" value="1"/>
</dbReference>
<comment type="caution">
    <text evidence="8">The sequence shown here is derived from an EMBL/GenBank/DDBJ whole genome shotgun (WGS) entry which is preliminary data.</text>
</comment>
<dbReference type="EMBL" id="LBXL01000044">
    <property type="protein sequence ID" value="KKR28672.1"/>
    <property type="molecule type" value="Genomic_DNA"/>
</dbReference>
<proteinExistence type="inferred from homology"/>
<keyword evidence="4 6" id="KW-0233">DNA recombination</keyword>
<dbReference type="GO" id="GO:0009378">
    <property type="term" value="F:four-way junction helicase activity"/>
    <property type="evidence" value="ECO:0007669"/>
    <property type="project" value="InterPro"/>
</dbReference>
<dbReference type="GO" id="GO:0000400">
    <property type="term" value="F:four-way junction DNA binding"/>
    <property type="evidence" value="ECO:0007669"/>
    <property type="project" value="UniProtKB-UniRule"/>
</dbReference>
<comment type="subcellular location">
    <subcellularLocation>
        <location evidence="6">Cytoplasm</location>
    </subcellularLocation>
</comment>
<keyword evidence="3 6" id="KW-0238">DNA-binding</keyword>
<feature type="domain" description="Helix-hairpin-helix DNA-binding motif class 1" evidence="7">
    <location>
        <begin position="110"/>
        <end position="129"/>
    </location>
</feature>
<dbReference type="GO" id="GO:0048476">
    <property type="term" value="C:Holliday junction resolvase complex"/>
    <property type="evidence" value="ECO:0007669"/>
    <property type="project" value="UniProtKB-UniRule"/>
</dbReference>
<comment type="similarity">
    <text evidence="6">Belongs to the RuvA family.</text>
</comment>
<keyword evidence="8" id="KW-0067">ATP-binding</keyword>
<keyword evidence="8" id="KW-0378">Hydrolase</keyword>
<dbReference type="Pfam" id="PF14520">
    <property type="entry name" value="HHH_5"/>
    <property type="match status" value="1"/>
</dbReference>
<dbReference type="GO" id="GO:0006281">
    <property type="term" value="P:DNA repair"/>
    <property type="evidence" value="ECO:0007669"/>
    <property type="project" value="UniProtKB-UniRule"/>
</dbReference>
<evidence type="ECO:0000313" key="9">
    <source>
        <dbReference type="Proteomes" id="UP000034793"/>
    </source>
</evidence>
<dbReference type="CDD" id="cd14332">
    <property type="entry name" value="UBA_RuvA_C"/>
    <property type="match status" value="1"/>
</dbReference>
<dbReference type="Gene3D" id="2.40.50.140">
    <property type="entry name" value="Nucleic acid-binding proteins"/>
    <property type="match status" value="1"/>
</dbReference>
<comment type="function">
    <text evidence="6">The RuvA-RuvB-RuvC complex processes Holliday junction (HJ) DNA during genetic recombination and DNA repair, while the RuvA-RuvB complex plays an important role in the rescue of blocked DNA replication forks via replication fork reversal (RFR). RuvA specifically binds to HJ cruciform DNA, conferring on it an open structure. The RuvB hexamer acts as an ATP-dependent pump, pulling dsDNA into and through the RuvAB complex. HJ branch migration allows RuvC to scan DNA until it finds its consensus sequence, where it cleaves and resolves the cruciform DNA.</text>
</comment>
<dbReference type="Pfam" id="PF07499">
    <property type="entry name" value="RuvA_C"/>
    <property type="match status" value="1"/>
</dbReference>
<dbReference type="SMART" id="SM00278">
    <property type="entry name" value="HhH1"/>
    <property type="match status" value="2"/>
</dbReference>
<feature type="region of interest" description="Domain III" evidence="6">
    <location>
        <begin position="152"/>
        <end position="196"/>
    </location>
</feature>
<dbReference type="GO" id="GO:0006310">
    <property type="term" value="P:DNA recombination"/>
    <property type="evidence" value="ECO:0007669"/>
    <property type="project" value="UniProtKB-UniRule"/>
</dbReference>
<dbReference type="GO" id="GO:0005524">
    <property type="term" value="F:ATP binding"/>
    <property type="evidence" value="ECO:0007669"/>
    <property type="project" value="InterPro"/>
</dbReference>
<sequence length="196" mass="21862">MISYLEGKIEYSADKYVILNAGGIGYKVNMVPKLLNSISKCQPPVKLFVHSQLNMREGIFDLYGFDKREDLELFHLLISVSGIGPKNALNIMSSVEPKHLKAAVINNDPDYLKKISGLGPKTARRLIMELQNKVDYLEIGDMKGIDLGQEGEATEALLTLGYTLNQAKEALKEDAKGKTLEQRVREALKLLGKNRK</sequence>
<comment type="subunit">
    <text evidence="6">Homotetramer. Forms an RuvA(8)-RuvB(12)-Holliday junction (HJ) complex. HJ DNA is sandwiched between 2 RuvA tetramers; dsDNA enters through RuvA and exits via RuvB. An RuvB hexamer assembles on each DNA strand where it exits the tetramer. Each RuvB hexamer is contacted by two RuvA subunits (via domain III) on 2 adjacent RuvB subunits; this complex drives branch migration. In the full resolvosome a probable DNA-RuvA(4)-RuvB(12)-RuvC(2) complex forms which resolves the HJ.</text>
</comment>
<comment type="caution">
    <text evidence="6">Lacks conserved residue(s) required for the propagation of feature annotation.</text>
</comment>
<feature type="domain" description="Helix-hairpin-helix DNA-binding motif class 1" evidence="7">
    <location>
        <begin position="75"/>
        <end position="94"/>
    </location>
</feature>
<dbReference type="InterPro" id="IPR012340">
    <property type="entry name" value="NA-bd_OB-fold"/>
</dbReference>
<dbReference type="InterPro" id="IPR036267">
    <property type="entry name" value="RuvA_C_sf"/>
</dbReference>
<dbReference type="Proteomes" id="UP000034793">
    <property type="component" value="Unassembled WGS sequence"/>
</dbReference>
<reference evidence="8 9" key="1">
    <citation type="journal article" date="2015" name="Nature">
        <title>rRNA introns, odd ribosomes, and small enigmatic genomes across a large radiation of phyla.</title>
        <authorList>
            <person name="Brown C.T."/>
            <person name="Hug L.A."/>
            <person name="Thomas B.C."/>
            <person name="Sharon I."/>
            <person name="Castelle C.J."/>
            <person name="Singh A."/>
            <person name="Wilkins M.J."/>
            <person name="Williams K.H."/>
            <person name="Banfield J.F."/>
        </authorList>
    </citation>
    <scope>NUCLEOTIDE SEQUENCE [LARGE SCALE GENOMIC DNA]</scope>
</reference>
<dbReference type="SUPFAM" id="SSF50249">
    <property type="entry name" value="Nucleic acid-binding proteins"/>
    <property type="match status" value="1"/>
</dbReference>
<accession>A0A0G0SSZ9</accession>
<evidence type="ECO:0000313" key="8">
    <source>
        <dbReference type="EMBL" id="KKR28672.1"/>
    </source>
</evidence>
<keyword evidence="8" id="KW-0547">Nucleotide-binding</keyword>
<protein>
    <recommendedName>
        <fullName evidence="6">Holliday junction branch migration complex subunit RuvA</fullName>
    </recommendedName>
</protein>
<evidence type="ECO:0000256" key="4">
    <source>
        <dbReference type="ARBA" id="ARBA00023172"/>
    </source>
</evidence>
<evidence type="ECO:0000256" key="2">
    <source>
        <dbReference type="ARBA" id="ARBA00022763"/>
    </source>
</evidence>
<keyword evidence="1 6" id="KW-0963">Cytoplasm</keyword>
<evidence type="ECO:0000259" key="7">
    <source>
        <dbReference type="SMART" id="SM00278"/>
    </source>
</evidence>
<evidence type="ECO:0000256" key="3">
    <source>
        <dbReference type="ARBA" id="ARBA00023125"/>
    </source>
</evidence>
<name>A0A0G0SSZ9_9BACT</name>
<dbReference type="InterPro" id="IPR000085">
    <property type="entry name" value="RuvA"/>
</dbReference>